<organism evidence="7 8">
    <name type="scientific">Cronobacter turicensis (strain DSM 18703 / CCUG 55852 / LMG 23827 / z3032)</name>
    <dbReference type="NCBI Taxonomy" id="693216"/>
    <lineage>
        <taxon>Bacteria</taxon>
        <taxon>Pseudomonadati</taxon>
        <taxon>Pseudomonadota</taxon>
        <taxon>Gammaproteobacteria</taxon>
        <taxon>Enterobacterales</taxon>
        <taxon>Enterobacteriaceae</taxon>
        <taxon>Cronobacter</taxon>
    </lineage>
</organism>
<dbReference type="HOGENOM" id="CLU_026434_6_0_6"/>
<dbReference type="PIRSF" id="PIRSF003085">
    <property type="entry name" value="CMAS"/>
    <property type="match status" value="1"/>
</dbReference>
<reference evidence="7 8" key="1">
    <citation type="journal article" date="2010" name="J. Bacteriol.">
        <title>Complete Genome Sequence of Cronobacter turicensis LMG 23827, a foodborne pathogen causing deaths in neonates.</title>
        <authorList>
            <person name="Stephan R."/>
            <person name="Lehner A."/>
            <person name="Tischler P."/>
            <person name="Rattei T."/>
        </authorList>
    </citation>
    <scope>NUCLEOTIDE SEQUENCE [LARGE SCALE GENOMIC DNA]</scope>
    <source>
        <strain evidence="8">DSM 18703 / CCUG 55852 / LMG 23827 / z3032</strain>
    </source>
</reference>
<gene>
    <name evidence="7" type="primary">cfa</name>
    <name evidence="7" type="ordered locus">Ctu_19730</name>
</gene>
<evidence type="ECO:0000313" key="7">
    <source>
        <dbReference type="EMBL" id="CBA30553.1"/>
    </source>
</evidence>
<dbReference type="InterPro" id="IPR050723">
    <property type="entry name" value="CFA/CMAS"/>
</dbReference>
<name>C9Y3K1_CROTZ</name>
<dbReference type="PATRIC" id="fig|693216.3.peg.1864"/>
<dbReference type="GO" id="GO:0032259">
    <property type="term" value="P:methylation"/>
    <property type="evidence" value="ECO:0007669"/>
    <property type="project" value="UniProtKB-KW"/>
</dbReference>
<keyword evidence="8" id="KW-1185">Reference proteome</keyword>
<dbReference type="SUPFAM" id="SSF53335">
    <property type="entry name" value="S-adenosyl-L-methionine-dependent methyltransferases"/>
    <property type="match status" value="1"/>
</dbReference>
<dbReference type="GO" id="GO:0008610">
    <property type="term" value="P:lipid biosynthetic process"/>
    <property type="evidence" value="ECO:0007669"/>
    <property type="project" value="InterPro"/>
</dbReference>
<dbReference type="KEGG" id="ctu:CTU_19730"/>
<comment type="similarity">
    <text evidence="1">Belongs to the CFA/CMAS family.</text>
</comment>
<keyword evidence="3 7" id="KW-0808">Transferase</keyword>
<dbReference type="InterPro" id="IPR029063">
    <property type="entry name" value="SAM-dependent_MTases_sf"/>
</dbReference>
<dbReference type="EMBL" id="FN543093">
    <property type="protein sequence ID" value="CBA30553.1"/>
    <property type="molecule type" value="Genomic_DNA"/>
</dbReference>
<dbReference type="PANTHER" id="PTHR43667">
    <property type="entry name" value="CYCLOPROPANE-FATTY-ACYL-PHOSPHOLIPID SYNTHASE"/>
    <property type="match status" value="1"/>
</dbReference>
<dbReference type="EC" id="2.1.1.79" evidence="7"/>
<protein>
    <submittedName>
        <fullName evidence="7">Cyclopropane-fatty-acyl-phospholipid synthase</fullName>
        <ecNumber evidence="7">2.1.1.79</ecNumber>
    </submittedName>
</protein>
<evidence type="ECO:0000256" key="5">
    <source>
        <dbReference type="ARBA" id="ARBA00023098"/>
    </source>
</evidence>
<dbReference type="Gene3D" id="3.40.50.150">
    <property type="entry name" value="Vaccinia Virus protein VP39"/>
    <property type="match status" value="1"/>
</dbReference>
<evidence type="ECO:0000256" key="6">
    <source>
        <dbReference type="PIRSR" id="PIRSR003085-1"/>
    </source>
</evidence>
<dbReference type="NCBIfam" id="NF008686">
    <property type="entry name" value="PRK11705.1"/>
    <property type="match status" value="1"/>
</dbReference>
<dbReference type="Pfam" id="PF02353">
    <property type="entry name" value="CMAS"/>
    <property type="match status" value="1"/>
</dbReference>
<evidence type="ECO:0000256" key="3">
    <source>
        <dbReference type="ARBA" id="ARBA00022679"/>
    </source>
</evidence>
<reference evidence="8" key="2">
    <citation type="journal article" date="2011" name="J. Bacteriol.">
        <title>Complete genome sequence of Cronobacter turicensis LMG 23827, a food-borne pathogen causing deaths in neonates.</title>
        <authorList>
            <person name="Stephan R."/>
            <person name="Lehner A."/>
            <person name="Tischler P."/>
            <person name="Rattei T."/>
        </authorList>
    </citation>
    <scope>NUCLEOTIDE SEQUENCE [LARGE SCALE GENOMIC DNA]</scope>
    <source>
        <strain evidence="8">DSM 18703 / CCUG 55852 / LMG 23827 / z3032</strain>
    </source>
</reference>
<keyword evidence="2 7" id="KW-0489">Methyltransferase</keyword>
<dbReference type="PANTHER" id="PTHR43667:SF1">
    <property type="entry name" value="CYCLOPROPANE-FATTY-ACYL-PHOSPHOLIPID SYNTHASE"/>
    <property type="match status" value="1"/>
</dbReference>
<keyword evidence="5" id="KW-0443">Lipid metabolism</keyword>
<dbReference type="CDD" id="cd02440">
    <property type="entry name" value="AdoMet_MTases"/>
    <property type="match status" value="1"/>
</dbReference>
<keyword evidence="4" id="KW-0949">S-adenosyl-L-methionine</keyword>
<dbReference type="AlphaFoldDB" id="C9Y3K1"/>
<feature type="active site" evidence="6">
    <location>
        <position position="395"/>
    </location>
</feature>
<dbReference type="GO" id="GO:0008825">
    <property type="term" value="F:cyclopropane-fatty-acyl-phospholipid synthase activity"/>
    <property type="evidence" value="ECO:0007669"/>
    <property type="project" value="UniProtKB-EC"/>
</dbReference>
<evidence type="ECO:0000256" key="4">
    <source>
        <dbReference type="ARBA" id="ARBA00022691"/>
    </source>
</evidence>
<accession>C9Y3K1</accession>
<evidence type="ECO:0000256" key="2">
    <source>
        <dbReference type="ARBA" id="ARBA00022603"/>
    </source>
</evidence>
<sequence>MSLPLFYVGYQARGPFRDISHIPKIATTLFEGSDHISDGEAMSSSCIEEVSIPDNHWYRIATELLSRAGIAVNGAAPSDIQVKNPDFFKRVLQEGSLGLGESYMDGWWECERLDLFFTKVLRAGLEDQLPHHLKDTLRILSARLFNLQSKKRAWIVGKEHYDLGNDLFSRMLDPYMQYSCGYWKEADNLEDAQQAKLKLICDKLALKPGMTLLDIGCGWGGLAAFAARHYGVSVTGVTISAEQQKMAQARCEGLDVTILLQDYRDLDSQFDRIVSVGMFEHVGPKNYATYFDVADRNLKPDGLFLLHTIGSRKTDNNVDPWIDKYIFPNGCLPSARQIAAASEPHFVMEDWHNFGADYDKTLMAWYARFLDAWPEIADNYSERFKRMFTYYLNACAGAFRARDIQLWQVVFSRGVENGLRVAR</sequence>
<proteinExistence type="inferred from homology"/>
<evidence type="ECO:0000256" key="1">
    <source>
        <dbReference type="ARBA" id="ARBA00010815"/>
    </source>
</evidence>
<dbReference type="Proteomes" id="UP000002069">
    <property type="component" value="Chromosome"/>
</dbReference>
<dbReference type="InterPro" id="IPR003333">
    <property type="entry name" value="CMAS"/>
</dbReference>
<evidence type="ECO:0000313" key="8">
    <source>
        <dbReference type="Proteomes" id="UP000002069"/>
    </source>
</evidence>